<dbReference type="GO" id="GO:0046872">
    <property type="term" value="F:metal ion binding"/>
    <property type="evidence" value="ECO:0007669"/>
    <property type="project" value="InterPro"/>
</dbReference>
<dbReference type="Proteomes" id="UP000198508">
    <property type="component" value="Unassembled WGS sequence"/>
</dbReference>
<sequence length="381" mass="41762">MIDFVTNRRVILGENSINEIPSVLDWYQKKKVFLCVFNSKAESVQIIEALLKSNCIQYVIYDKIVNEPDLDVIDEGAALCANEKCDAVIAVGGGSIIDASKVISMIASNGGVTEDYQLNGKPVKEIPILFIAVATTAGTGAEATKVSVVYNQKKGFKKAIYHNSMIAEVAILDPLVTVGLPVKVTVATGMDAITHAIESYISNNANVISKMYSLKALELLANNIEAVYKDPGNLKARENMLLGSYFAGCAISAGTCLAHIVGQPVGAIFKIPHGDSCTIFLTPSMRLNMEYVKKEYVEIAKILGIETSGKTDEQVVLEGIERLEEIEKKIKAPVKLSDYMAKEDFDMEMVLDNIQTSMGHIKTNPRPVSRELFRELLEMVW</sequence>
<dbReference type="GO" id="GO:0004022">
    <property type="term" value="F:alcohol dehydrogenase (NAD+) activity"/>
    <property type="evidence" value="ECO:0007669"/>
    <property type="project" value="UniProtKB-ARBA"/>
</dbReference>
<dbReference type="AlphaFoldDB" id="A0A1I0BR51"/>
<evidence type="ECO:0000256" key="3">
    <source>
        <dbReference type="ARBA" id="ARBA00023027"/>
    </source>
</evidence>
<dbReference type="InterPro" id="IPR001670">
    <property type="entry name" value="ADH_Fe/GldA"/>
</dbReference>
<feature type="domain" description="Alcohol dehydrogenase iron-type/glycerol dehydrogenase GldA" evidence="4">
    <location>
        <begin position="8"/>
        <end position="174"/>
    </location>
</feature>
<evidence type="ECO:0000313" key="6">
    <source>
        <dbReference type="EMBL" id="SET09182.1"/>
    </source>
</evidence>
<feature type="domain" description="Fe-containing alcohol dehydrogenase-like C-terminal" evidence="5">
    <location>
        <begin position="185"/>
        <end position="378"/>
    </location>
</feature>
<proteinExistence type="inferred from homology"/>
<dbReference type="InterPro" id="IPR056798">
    <property type="entry name" value="ADH_Fe_C"/>
</dbReference>
<keyword evidence="2" id="KW-0560">Oxidoreductase</keyword>
<dbReference type="EMBL" id="FOIM01000002">
    <property type="protein sequence ID" value="SET09182.1"/>
    <property type="molecule type" value="Genomic_DNA"/>
</dbReference>
<dbReference type="GeneID" id="93278854"/>
<evidence type="ECO:0000259" key="5">
    <source>
        <dbReference type="Pfam" id="PF25137"/>
    </source>
</evidence>
<evidence type="ECO:0000259" key="4">
    <source>
        <dbReference type="Pfam" id="PF00465"/>
    </source>
</evidence>
<dbReference type="RefSeq" id="WP_092360709.1">
    <property type="nucleotide sequence ID" value="NZ_CABJCG010000001.1"/>
</dbReference>
<dbReference type="PANTHER" id="PTHR11496:SF102">
    <property type="entry name" value="ALCOHOL DEHYDROGENASE 4"/>
    <property type="match status" value="1"/>
</dbReference>
<dbReference type="CDD" id="cd08551">
    <property type="entry name" value="Fe-ADH"/>
    <property type="match status" value="1"/>
</dbReference>
<evidence type="ECO:0000256" key="2">
    <source>
        <dbReference type="ARBA" id="ARBA00023002"/>
    </source>
</evidence>
<organism evidence="6 7">
    <name type="scientific">Enterocloster lavalensis</name>
    <dbReference type="NCBI Taxonomy" id="460384"/>
    <lineage>
        <taxon>Bacteria</taxon>
        <taxon>Bacillati</taxon>
        <taxon>Bacillota</taxon>
        <taxon>Clostridia</taxon>
        <taxon>Lachnospirales</taxon>
        <taxon>Lachnospiraceae</taxon>
        <taxon>Enterocloster</taxon>
    </lineage>
</organism>
<reference evidence="7" key="1">
    <citation type="submission" date="2016-10" db="EMBL/GenBank/DDBJ databases">
        <authorList>
            <person name="Varghese N."/>
            <person name="Submissions S."/>
        </authorList>
    </citation>
    <scope>NUCLEOTIDE SEQUENCE [LARGE SCALE GENOMIC DNA]</scope>
    <source>
        <strain evidence="7">NLAE-zl-G277</strain>
    </source>
</reference>
<gene>
    <name evidence="6" type="ORF">SAMN05216313_10280</name>
</gene>
<dbReference type="PANTHER" id="PTHR11496">
    <property type="entry name" value="ALCOHOL DEHYDROGENASE"/>
    <property type="match status" value="1"/>
</dbReference>
<dbReference type="Pfam" id="PF00465">
    <property type="entry name" value="Fe-ADH"/>
    <property type="match status" value="1"/>
</dbReference>
<accession>A0A1I0BR51</accession>
<comment type="similarity">
    <text evidence="1">Belongs to the iron-containing alcohol dehydrogenase family.</text>
</comment>
<keyword evidence="7" id="KW-1185">Reference proteome</keyword>
<dbReference type="SUPFAM" id="SSF56796">
    <property type="entry name" value="Dehydroquinate synthase-like"/>
    <property type="match status" value="1"/>
</dbReference>
<protein>
    <submittedName>
        <fullName evidence="6">Alcohol dehydrogenase</fullName>
    </submittedName>
</protein>
<dbReference type="Pfam" id="PF25137">
    <property type="entry name" value="ADH_Fe_C"/>
    <property type="match status" value="1"/>
</dbReference>
<evidence type="ECO:0000256" key="1">
    <source>
        <dbReference type="ARBA" id="ARBA00007358"/>
    </source>
</evidence>
<dbReference type="InterPro" id="IPR039697">
    <property type="entry name" value="Alcohol_dehydrogenase_Fe"/>
</dbReference>
<dbReference type="Gene3D" id="1.20.1090.10">
    <property type="entry name" value="Dehydroquinate synthase-like - alpha domain"/>
    <property type="match status" value="1"/>
</dbReference>
<dbReference type="InterPro" id="IPR018211">
    <property type="entry name" value="ADH_Fe_CS"/>
</dbReference>
<dbReference type="FunFam" id="3.40.50.1970:FF:000003">
    <property type="entry name" value="Alcohol dehydrogenase, iron-containing"/>
    <property type="match status" value="1"/>
</dbReference>
<keyword evidence="3" id="KW-0520">NAD</keyword>
<name>A0A1I0BR51_9FIRM</name>
<dbReference type="STRING" id="460384.SAMN05216313_10280"/>
<evidence type="ECO:0000313" key="7">
    <source>
        <dbReference type="Proteomes" id="UP000198508"/>
    </source>
</evidence>
<dbReference type="Gene3D" id="3.40.50.1970">
    <property type="match status" value="1"/>
</dbReference>
<dbReference type="PROSITE" id="PS00913">
    <property type="entry name" value="ADH_IRON_1"/>
    <property type="match status" value="1"/>
</dbReference>